<dbReference type="Proteomes" id="UP000516672">
    <property type="component" value="Chromosome"/>
</dbReference>
<evidence type="ECO:0000313" key="1">
    <source>
        <dbReference type="EMBL" id="QOD72207.1"/>
    </source>
</evidence>
<evidence type="ECO:0000313" key="2">
    <source>
        <dbReference type="Proteomes" id="UP000516672"/>
    </source>
</evidence>
<reference evidence="2" key="2">
    <citation type="submission" date="2020-10" db="EMBL/GenBank/DDBJ databases">
        <title>Clinical and molecular characterization of Acinetobacter seifertii in Taiwan.</title>
        <authorList>
            <person name="Li L.-H."/>
            <person name="Yang Y.-S."/>
            <person name="Sun J.-R."/>
            <person name="Huang T.-W."/>
            <person name="Huang W.-C."/>
            <person name="Wang Y.-C."/>
            <person name="Kuo T.-H."/>
            <person name="Kuo S.-C."/>
            <person name="Chen T.-L."/>
        </authorList>
    </citation>
    <scope>NUCLEOTIDE SEQUENCE [LARGE SCALE GENOMIC DNA]</scope>
    <source>
        <strain evidence="2">AS42</strain>
    </source>
</reference>
<accession>A0A7H2QDK3</accession>
<sequence length="108" mass="12066">MKEPNFSPVFASLYVGLCDIARKNGYALAVHGTMNLDFDLVAIPWTDEAVEPFDLIKKLEYLLNMFDGSIHYGLHTEEPEIKPHGRKAWLLIMGNGAAFDISVMPKLG</sequence>
<dbReference type="RefSeq" id="WP_190977717.1">
    <property type="nucleotide sequence ID" value="NZ_CP061568.1"/>
</dbReference>
<gene>
    <name evidence="1" type="ORF">IC779_14060</name>
</gene>
<dbReference type="EMBL" id="CP061828">
    <property type="protein sequence ID" value="QOD72207.1"/>
    <property type="molecule type" value="Genomic_DNA"/>
</dbReference>
<reference evidence="1 2" key="1">
    <citation type="submission" date="2020-09" db="EMBL/GenBank/DDBJ databases">
        <authorList>
            <person name="Chen F.-J."/>
            <person name="Lee Y.-T."/>
        </authorList>
    </citation>
    <scope>NUCLEOTIDE SEQUENCE [LARGE SCALE GENOMIC DNA]</scope>
    <source>
        <strain evidence="1 2">AS42</strain>
    </source>
</reference>
<proteinExistence type="predicted"/>
<protein>
    <submittedName>
        <fullName evidence="1">Uncharacterized protein</fullName>
    </submittedName>
</protein>
<organism evidence="1 2">
    <name type="scientific">Acinetobacter seifertii</name>
    <dbReference type="NCBI Taxonomy" id="1530123"/>
    <lineage>
        <taxon>Bacteria</taxon>
        <taxon>Pseudomonadati</taxon>
        <taxon>Pseudomonadota</taxon>
        <taxon>Gammaproteobacteria</taxon>
        <taxon>Moraxellales</taxon>
        <taxon>Moraxellaceae</taxon>
        <taxon>Acinetobacter</taxon>
        <taxon>Acinetobacter calcoaceticus/baumannii complex</taxon>
    </lineage>
</organism>
<dbReference type="AlphaFoldDB" id="A0A7H2QDK3"/>
<name>A0A7H2QDK3_9GAMM</name>